<keyword evidence="3" id="KW-0489">Methyltransferase</keyword>
<dbReference type="CDD" id="cd02440">
    <property type="entry name" value="AdoMet_MTases"/>
    <property type="match status" value="1"/>
</dbReference>
<dbReference type="Proteomes" id="UP000775179">
    <property type="component" value="Unassembled WGS sequence"/>
</dbReference>
<feature type="domain" description="Methyltransferase" evidence="2">
    <location>
        <begin position="37"/>
        <end position="158"/>
    </location>
</feature>
<organism evidence="3 4">
    <name type="scientific">Clostridium chauvoei</name>
    <dbReference type="NCBI Taxonomy" id="46867"/>
    <lineage>
        <taxon>Bacteria</taxon>
        <taxon>Bacillati</taxon>
        <taxon>Bacillota</taxon>
        <taxon>Clostridia</taxon>
        <taxon>Eubacteriales</taxon>
        <taxon>Clostridiaceae</taxon>
        <taxon>Clostridium</taxon>
    </lineage>
</organism>
<dbReference type="KEGG" id="cchv:BTM20_05200"/>
<dbReference type="AlphaFoldDB" id="A0ABD4RF26"/>
<evidence type="ECO:0000313" key="4">
    <source>
        <dbReference type="Proteomes" id="UP000775179"/>
    </source>
</evidence>
<dbReference type="GeneID" id="66301255"/>
<dbReference type="SUPFAM" id="SSF53335">
    <property type="entry name" value="S-adenosyl-L-methionine-dependent methyltransferases"/>
    <property type="match status" value="1"/>
</dbReference>
<comment type="caution">
    <text evidence="3">The sequence shown here is derived from an EMBL/GenBank/DDBJ whole genome shotgun (WGS) entry which is preliminary data.</text>
</comment>
<dbReference type="InterPro" id="IPR029063">
    <property type="entry name" value="SAM-dependent_MTases_sf"/>
</dbReference>
<proteinExistence type="predicted"/>
<dbReference type="Pfam" id="PF13847">
    <property type="entry name" value="Methyltransf_31"/>
    <property type="match status" value="1"/>
</dbReference>
<accession>A0ABD4RF26</accession>
<reference evidence="3 4" key="1">
    <citation type="submission" date="2021-08" db="EMBL/GenBank/DDBJ databases">
        <title>Genome sequence analysis of Clostridium chauvoei strains of European origin and evaluation of typing options for outbreak investigations.</title>
        <authorList>
            <person name="Abdel-Glil M."/>
            <person name="Thomas P."/>
            <person name="Seyboldt C."/>
        </authorList>
    </citation>
    <scope>NUCLEOTIDE SEQUENCE [LARGE SCALE GENOMIC DNA]</scope>
    <source>
        <strain evidence="3 4">S0260-09</strain>
    </source>
</reference>
<dbReference type="GO" id="GO:0032259">
    <property type="term" value="P:methylation"/>
    <property type="evidence" value="ECO:0007669"/>
    <property type="project" value="UniProtKB-KW"/>
</dbReference>
<dbReference type="RefSeq" id="WP_021875247.1">
    <property type="nucleotide sequence ID" value="NZ_CP018624.1"/>
</dbReference>
<dbReference type="PANTHER" id="PTHR43861:SF3">
    <property type="entry name" value="PUTATIVE (AFU_ORTHOLOGUE AFUA_2G14390)-RELATED"/>
    <property type="match status" value="1"/>
</dbReference>
<sequence>MNLNVEVFNNVAKDWDKKNAVNEKKINDFLEKINIRNEDKVLDVGTGTGVLIPFILEKCPKCKIDAIDISKEMIKVAKSKYGYLENVNFINMNIEEDEFEEKYDKVILYSVFPYIQKKIETIYNLVNRNLNNGGKLIIAHSNGREYLNNLHKSKIKELSEARLIDIELQSNLFKLAGLDVIEAFENEEIYYLIIQK</sequence>
<gene>
    <name evidence="3" type="ORF">K4H94_03160</name>
</gene>
<dbReference type="Gene3D" id="3.40.50.150">
    <property type="entry name" value="Vaccinia Virus protein VP39"/>
    <property type="match status" value="1"/>
</dbReference>
<name>A0ABD4RF26_9CLOT</name>
<dbReference type="GO" id="GO:0008168">
    <property type="term" value="F:methyltransferase activity"/>
    <property type="evidence" value="ECO:0007669"/>
    <property type="project" value="UniProtKB-KW"/>
</dbReference>
<dbReference type="EMBL" id="JAIFTX010000005">
    <property type="protein sequence ID" value="MBX7290049.1"/>
    <property type="molecule type" value="Genomic_DNA"/>
</dbReference>
<evidence type="ECO:0000256" key="1">
    <source>
        <dbReference type="ARBA" id="ARBA00022679"/>
    </source>
</evidence>
<keyword evidence="1" id="KW-0808">Transferase</keyword>
<protein>
    <submittedName>
        <fullName evidence="3">Class I SAM-dependent methyltransferase</fullName>
    </submittedName>
</protein>
<dbReference type="PANTHER" id="PTHR43861">
    <property type="entry name" value="TRANS-ACONITATE 2-METHYLTRANSFERASE-RELATED"/>
    <property type="match status" value="1"/>
</dbReference>
<evidence type="ECO:0000313" key="3">
    <source>
        <dbReference type="EMBL" id="MBX7290049.1"/>
    </source>
</evidence>
<evidence type="ECO:0000259" key="2">
    <source>
        <dbReference type="Pfam" id="PF13847"/>
    </source>
</evidence>
<dbReference type="InterPro" id="IPR025714">
    <property type="entry name" value="Methyltranfer_dom"/>
</dbReference>